<evidence type="ECO:0000256" key="1">
    <source>
        <dbReference type="ARBA" id="ARBA00022679"/>
    </source>
</evidence>
<dbReference type="RefSeq" id="WP_073053525.1">
    <property type="nucleotide sequence ID" value="NZ_FQUP01000002.1"/>
</dbReference>
<dbReference type="InterPro" id="IPR000182">
    <property type="entry name" value="GNAT_dom"/>
</dbReference>
<proteinExistence type="predicted"/>
<dbReference type="AlphaFoldDB" id="A0A1M5DM31"/>
<accession>A0A1M5DM31</accession>
<evidence type="ECO:0000313" key="4">
    <source>
        <dbReference type="EMBL" id="SHF67955.1"/>
    </source>
</evidence>
<dbReference type="InterPro" id="IPR016181">
    <property type="entry name" value="Acyl_CoA_acyltransferase"/>
</dbReference>
<feature type="domain" description="N-acetyltransferase" evidence="3">
    <location>
        <begin position="16"/>
        <end position="186"/>
    </location>
</feature>
<dbReference type="GO" id="GO:0016747">
    <property type="term" value="F:acyltransferase activity, transferring groups other than amino-acyl groups"/>
    <property type="evidence" value="ECO:0007669"/>
    <property type="project" value="InterPro"/>
</dbReference>
<dbReference type="InterPro" id="IPR050832">
    <property type="entry name" value="Bact_Acetyltransf"/>
</dbReference>
<evidence type="ECO:0000256" key="2">
    <source>
        <dbReference type="ARBA" id="ARBA00023315"/>
    </source>
</evidence>
<keyword evidence="5" id="KW-1185">Reference proteome</keyword>
<keyword evidence="1 4" id="KW-0808">Transferase</keyword>
<reference evidence="4 5" key="1">
    <citation type="submission" date="2016-11" db="EMBL/GenBank/DDBJ databases">
        <authorList>
            <person name="Jaros S."/>
            <person name="Januszkiewicz K."/>
            <person name="Wedrychowicz H."/>
        </authorList>
    </citation>
    <scope>NUCLEOTIDE SEQUENCE [LARGE SCALE GENOMIC DNA]</scope>
    <source>
        <strain evidence="4 5">DSM 19436</strain>
    </source>
</reference>
<organism evidence="4 5">
    <name type="scientific">Kaistia soli DSM 19436</name>
    <dbReference type="NCBI Taxonomy" id="1122133"/>
    <lineage>
        <taxon>Bacteria</taxon>
        <taxon>Pseudomonadati</taxon>
        <taxon>Pseudomonadota</taxon>
        <taxon>Alphaproteobacteria</taxon>
        <taxon>Hyphomicrobiales</taxon>
        <taxon>Kaistiaceae</taxon>
        <taxon>Kaistia</taxon>
    </lineage>
</organism>
<dbReference type="SUPFAM" id="SSF55729">
    <property type="entry name" value="Acyl-CoA N-acyltransferases (Nat)"/>
    <property type="match status" value="1"/>
</dbReference>
<dbReference type="Pfam" id="PF13508">
    <property type="entry name" value="Acetyltransf_7"/>
    <property type="match status" value="1"/>
</dbReference>
<sequence>MPHPDAVALARHVDAITVRALTATEAEAALPGLGALLADVVAHGASVNFMHGFSAVDGERFWRGQLALIAEGQRILIVAENGADIVGTVIVTFAPQPNQPHRADIGKMLVHSAMRRRGLGRRLLAAAEAAAGANGRTLLVLDTETQSAGHALYAACGWTEVGTIPGYALTPDGRPSGATIFYKEIAGV</sequence>
<dbReference type="Proteomes" id="UP000184485">
    <property type="component" value="Unassembled WGS sequence"/>
</dbReference>
<dbReference type="OrthoDB" id="3389160at2"/>
<dbReference type="Gene3D" id="3.40.630.30">
    <property type="match status" value="1"/>
</dbReference>
<evidence type="ECO:0000313" key="5">
    <source>
        <dbReference type="Proteomes" id="UP000184485"/>
    </source>
</evidence>
<dbReference type="STRING" id="1122133.SAMN02745157_2729"/>
<gene>
    <name evidence="4" type="ORF">SAMN02745157_2729</name>
</gene>
<name>A0A1M5DM31_9HYPH</name>
<dbReference type="PANTHER" id="PTHR43877">
    <property type="entry name" value="AMINOALKYLPHOSPHONATE N-ACETYLTRANSFERASE-RELATED-RELATED"/>
    <property type="match status" value="1"/>
</dbReference>
<dbReference type="EMBL" id="FQUP01000002">
    <property type="protein sequence ID" value="SHF67955.1"/>
    <property type="molecule type" value="Genomic_DNA"/>
</dbReference>
<evidence type="ECO:0000259" key="3">
    <source>
        <dbReference type="PROSITE" id="PS51186"/>
    </source>
</evidence>
<protein>
    <submittedName>
        <fullName evidence="4">L-amino acid N-acyltransferase YncA</fullName>
    </submittedName>
</protein>
<dbReference type="PROSITE" id="PS51186">
    <property type="entry name" value="GNAT"/>
    <property type="match status" value="1"/>
</dbReference>
<keyword evidence="2 4" id="KW-0012">Acyltransferase</keyword>